<dbReference type="SUPFAM" id="SSF50978">
    <property type="entry name" value="WD40 repeat-like"/>
    <property type="match status" value="1"/>
</dbReference>
<feature type="repeat" description="WD" evidence="4">
    <location>
        <begin position="117"/>
        <end position="158"/>
    </location>
</feature>
<dbReference type="AlphaFoldDB" id="G4TXG2"/>
<gene>
    <name evidence="5" type="ORF">PIIN_10005</name>
</gene>
<evidence type="ECO:0000256" key="4">
    <source>
        <dbReference type="PROSITE-ProRule" id="PRU00221"/>
    </source>
</evidence>
<dbReference type="InterPro" id="IPR036322">
    <property type="entry name" value="WD40_repeat_dom_sf"/>
</dbReference>
<dbReference type="PROSITE" id="PS00678">
    <property type="entry name" value="WD_REPEATS_1"/>
    <property type="match status" value="4"/>
</dbReference>
<name>G4TXG2_SERID</name>
<dbReference type="Proteomes" id="UP000007148">
    <property type="component" value="Unassembled WGS sequence"/>
</dbReference>
<feature type="repeat" description="WD" evidence="4">
    <location>
        <begin position="38"/>
        <end position="66"/>
    </location>
</feature>
<accession>G4TXG2</accession>
<dbReference type="GO" id="GO:0000209">
    <property type="term" value="P:protein polyubiquitination"/>
    <property type="evidence" value="ECO:0007669"/>
    <property type="project" value="TreeGrafter"/>
</dbReference>
<evidence type="ECO:0000256" key="1">
    <source>
        <dbReference type="ARBA" id="ARBA00022574"/>
    </source>
</evidence>
<comment type="caution">
    <text evidence="5">The sequence shown here is derived from an EMBL/GenBank/DDBJ whole genome shotgun (WGS) entry which is preliminary data.</text>
</comment>
<dbReference type="PROSITE" id="PS50294">
    <property type="entry name" value="WD_REPEATS_REGION"/>
    <property type="match status" value="4"/>
</dbReference>
<dbReference type="PROSITE" id="PS50082">
    <property type="entry name" value="WD_REPEATS_2"/>
    <property type="match status" value="4"/>
</dbReference>
<dbReference type="Pfam" id="PF00400">
    <property type="entry name" value="WD40"/>
    <property type="match status" value="4"/>
</dbReference>
<protein>
    <submittedName>
        <fullName evidence="5">Related to WD40-repeat protein (Notchless protein)</fullName>
    </submittedName>
</protein>
<feature type="repeat" description="WD" evidence="4">
    <location>
        <begin position="1"/>
        <end position="31"/>
    </location>
</feature>
<sequence>MFSPDGTRIASVSFDGILRLWEADTCRPLGEPLRDYTVTRVAFSPDGSRIVSGSEDGSIQLWDAETWGPLGDSLRGPELGVNAVEFSPDGSRIVSCSYDKTIQLWDANTGQRLGEPLRGHQSSVLAIAFSADGSRIVSVSADRTIRIWDTETAASANNSDQKYAENVDLSAQDRSQATPLGPLVPGFGQCSLSQDGWVHASDKFLFWVPPDNRHGLIYPNLLTIPVTSSLRTTKLDFTQFQCGPSWTNVRTSSSQ</sequence>
<dbReference type="InterPro" id="IPR001680">
    <property type="entry name" value="WD40_rpt"/>
</dbReference>
<evidence type="ECO:0000313" key="5">
    <source>
        <dbReference type="EMBL" id="CCA76005.1"/>
    </source>
</evidence>
<dbReference type="InterPro" id="IPR019775">
    <property type="entry name" value="WD40_repeat_CS"/>
</dbReference>
<evidence type="ECO:0000256" key="2">
    <source>
        <dbReference type="ARBA" id="ARBA00022737"/>
    </source>
</evidence>
<evidence type="ECO:0000313" key="6">
    <source>
        <dbReference type="Proteomes" id="UP000007148"/>
    </source>
</evidence>
<keyword evidence="3" id="KW-0833">Ubl conjugation pathway</keyword>
<dbReference type="HOGENOM" id="CLU_000288_57_19_1"/>
<keyword evidence="2" id="KW-0677">Repeat</keyword>
<feature type="repeat" description="WD" evidence="4">
    <location>
        <begin position="74"/>
        <end position="115"/>
    </location>
</feature>
<dbReference type="PANTHER" id="PTHR15622:SF2">
    <property type="entry name" value="U4_U6 SMALL NUCLEAR RIBONUCLEOPROTEIN PRP4"/>
    <property type="match status" value="1"/>
</dbReference>
<dbReference type="PANTHER" id="PTHR15622">
    <property type="entry name" value="WD40 REPEAT PROTEIN"/>
    <property type="match status" value="1"/>
</dbReference>
<dbReference type="eggNOG" id="KOG0275">
    <property type="taxonomic scope" value="Eukaryota"/>
</dbReference>
<keyword evidence="6" id="KW-1185">Reference proteome</keyword>
<dbReference type="OrthoDB" id="6262491at2759"/>
<dbReference type="InterPro" id="IPR015943">
    <property type="entry name" value="WD40/YVTN_repeat-like_dom_sf"/>
</dbReference>
<dbReference type="InParanoid" id="G4TXG2"/>
<keyword evidence="1 4" id="KW-0853">WD repeat</keyword>
<dbReference type="PRINTS" id="PR00320">
    <property type="entry name" value="GPROTEINBRPT"/>
</dbReference>
<dbReference type="Gene3D" id="2.130.10.10">
    <property type="entry name" value="YVTN repeat-like/Quinoprotein amine dehydrogenase"/>
    <property type="match status" value="2"/>
</dbReference>
<evidence type="ECO:0000256" key="3">
    <source>
        <dbReference type="ARBA" id="ARBA00022786"/>
    </source>
</evidence>
<dbReference type="InterPro" id="IPR051983">
    <property type="entry name" value="WSB_SOCS-box_domain"/>
</dbReference>
<dbReference type="InterPro" id="IPR020472">
    <property type="entry name" value="WD40_PAC1"/>
</dbReference>
<organism evidence="5 6">
    <name type="scientific">Serendipita indica (strain DSM 11827)</name>
    <name type="common">Root endophyte fungus</name>
    <name type="synonym">Piriformospora indica</name>
    <dbReference type="NCBI Taxonomy" id="1109443"/>
    <lineage>
        <taxon>Eukaryota</taxon>
        <taxon>Fungi</taxon>
        <taxon>Dikarya</taxon>
        <taxon>Basidiomycota</taxon>
        <taxon>Agaricomycotina</taxon>
        <taxon>Agaricomycetes</taxon>
        <taxon>Sebacinales</taxon>
        <taxon>Serendipitaceae</taxon>
        <taxon>Serendipita</taxon>
    </lineage>
</organism>
<proteinExistence type="predicted"/>
<dbReference type="STRING" id="1109443.G4TXG2"/>
<reference evidence="5 6" key="1">
    <citation type="journal article" date="2011" name="PLoS Pathog.">
        <title>Endophytic Life Strategies Decoded by Genome and Transcriptome Analyses of the Mutualistic Root Symbiont Piriformospora indica.</title>
        <authorList>
            <person name="Zuccaro A."/>
            <person name="Lahrmann U."/>
            <person name="Guldener U."/>
            <person name="Langen G."/>
            <person name="Pfiffi S."/>
            <person name="Biedenkopf D."/>
            <person name="Wong P."/>
            <person name="Samans B."/>
            <person name="Grimm C."/>
            <person name="Basiewicz M."/>
            <person name="Murat C."/>
            <person name="Martin F."/>
            <person name="Kogel K.H."/>
        </authorList>
    </citation>
    <scope>NUCLEOTIDE SEQUENCE [LARGE SCALE GENOMIC DNA]</scope>
    <source>
        <strain evidence="5 6">DSM 11827</strain>
    </source>
</reference>
<dbReference type="EMBL" id="CAFZ01000576">
    <property type="protein sequence ID" value="CCA76005.1"/>
    <property type="molecule type" value="Genomic_DNA"/>
</dbReference>
<dbReference type="SMART" id="SM00320">
    <property type="entry name" value="WD40"/>
    <property type="match status" value="3"/>
</dbReference>